<feature type="compositionally biased region" description="Pro residues" evidence="1">
    <location>
        <begin position="62"/>
        <end position="71"/>
    </location>
</feature>
<organism evidence="3 4">
    <name type="scientific">Mycoplasma phocoeninasale</name>
    <dbReference type="NCBI Taxonomy" id="2726117"/>
    <lineage>
        <taxon>Bacteria</taxon>
        <taxon>Bacillati</taxon>
        <taxon>Mycoplasmatota</taxon>
        <taxon>Mollicutes</taxon>
        <taxon>Mycoplasmataceae</taxon>
        <taxon>Mycoplasma</taxon>
    </lineage>
</organism>
<proteinExistence type="predicted"/>
<dbReference type="EMBL" id="CP051480">
    <property type="protein sequence ID" value="QJG66341.1"/>
    <property type="molecule type" value="Genomic_DNA"/>
</dbReference>
<dbReference type="RefSeq" id="WP_169580164.1">
    <property type="nucleotide sequence ID" value="NZ_CP051480.1"/>
</dbReference>
<dbReference type="PROSITE" id="PS51257">
    <property type="entry name" value="PROKAR_LIPOPROTEIN"/>
    <property type="match status" value="1"/>
</dbReference>
<gene>
    <name evidence="3" type="ORF">HGG64_01275</name>
</gene>
<accession>A0A858U303</accession>
<name>A0A858U303_9MOLU</name>
<dbReference type="KEGG" id="mphn:HGG64_01275"/>
<evidence type="ECO:0000256" key="2">
    <source>
        <dbReference type="SAM" id="SignalP"/>
    </source>
</evidence>
<feature type="chain" id="PRO_5032887265" description="Variable surface lipoprotein" evidence="2">
    <location>
        <begin position="26"/>
        <end position="392"/>
    </location>
</feature>
<evidence type="ECO:0000256" key="1">
    <source>
        <dbReference type="SAM" id="MobiDB-lite"/>
    </source>
</evidence>
<evidence type="ECO:0008006" key="5">
    <source>
        <dbReference type="Google" id="ProtNLM"/>
    </source>
</evidence>
<feature type="compositionally biased region" description="Basic and acidic residues" evidence="1">
    <location>
        <begin position="42"/>
        <end position="61"/>
    </location>
</feature>
<evidence type="ECO:0000313" key="3">
    <source>
        <dbReference type="EMBL" id="QJG66341.1"/>
    </source>
</evidence>
<evidence type="ECO:0000313" key="4">
    <source>
        <dbReference type="Proteomes" id="UP000501728"/>
    </source>
</evidence>
<protein>
    <recommendedName>
        <fullName evidence="5">Variable surface lipoprotein</fullName>
    </recommendedName>
</protein>
<keyword evidence="4" id="KW-1185">Reference proteome</keyword>
<feature type="region of interest" description="Disordered" evidence="1">
    <location>
        <begin position="27"/>
        <end position="169"/>
    </location>
</feature>
<dbReference type="AlphaFoldDB" id="A0A858U303"/>
<feature type="signal peptide" evidence="2">
    <location>
        <begin position="1"/>
        <end position="25"/>
    </location>
</feature>
<keyword evidence="2" id="KW-0732">Signal</keyword>
<dbReference type="Proteomes" id="UP000501728">
    <property type="component" value="Chromosome"/>
</dbReference>
<reference evidence="3 4" key="1">
    <citation type="submission" date="2020-04" db="EMBL/GenBank/DDBJ databases">
        <title>Novel Mycoplasma species detected in Phocoena phocoena (harbor porpoise) from the USA.</title>
        <authorList>
            <person name="Volokhov D.V."/>
        </authorList>
    </citation>
    <scope>NUCLEOTIDE SEQUENCE [LARGE SCALE GENOMIC DNA]</scope>
    <source>
        <strain evidence="3 4">C264-NAS</strain>
    </source>
</reference>
<sequence>MKKKNFKWWVALPATIATLPLIAAACDNGKAKDNPSNPGDGMKPEPDKPGDGIIPKPEDPQKPSPMNPDPNKPGGEMNMTPGPSKPGGDMNNMPNPPAPDTPKDMDNQGMMPQPGGDMNNMSKPPKPENPSDEMNMTPDPNKPGGDMSSQEMNPNLGDMNNKPQVPPIKKEDSEEVLKLKREIWYFNLFFLTYDSLAKLYNSGVDYKNYKFDSETLELLGKVNDTEHNDILALGKKFIEDFRSYKNSPKDNGKFKDDLENVIVSNSRNGPYEKFLVFTDNIKENFVSSETKVMGRDMKDTGVFIFLKFWNTLKKISDPSFYNYLNLYQAKDQLETYISKRKDDMEDKSKMGVSKAKIILDKINDPINKRATLSPESIAEIDSIVKEIENLLK</sequence>